<dbReference type="PANTHER" id="PTHR12818:SF0">
    <property type="entry name" value="TRNA (ADENINE(37)-N6)-METHYLTRANSFERASE"/>
    <property type="match status" value="1"/>
</dbReference>
<protein>
    <submittedName>
        <fullName evidence="4">SAM-dependent methyltransferase</fullName>
    </submittedName>
</protein>
<accession>A0ABU4GTC0</accession>
<reference evidence="4 5" key="1">
    <citation type="submission" date="2023-10" db="EMBL/GenBank/DDBJ databases">
        <title>A novel Glycoside Hydrolase 43-Like Enzyme from Clostrdium boliviensis is an Endo-xylanase, and a Candidate for Xylooligosaccharides Production from Different Xylan Substrates.</title>
        <authorList>
            <person name="Alvarez M.T."/>
            <person name="Rocabado-Villegas L.R."/>
            <person name="Salas-Veizaga D.M."/>
            <person name="Linares-Pasten J.A."/>
            <person name="Gudmundsdottir E.E."/>
            <person name="Hreggvidsson G.O."/>
            <person name="Adlercreutz P."/>
            <person name="Nordberg Karlsson E."/>
        </authorList>
    </citation>
    <scope>NUCLEOTIDE SEQUENCE [LARGE SCALE GENOMIC DNA]</scope>
    <source>
        <strain evidence="4 5">E-1</strain>
    </source>
</reference>
<comment type="similarity">
    <text evidence="2">Belongs to the tRNA methyltransferase O family.</text>
</comment>
<comment type="caution">
    <text evidence="4">The sequence shown here is derived from an EMBL/GenBank/DDBJ whole genome shotgun (WGS) entry which is preliminary data.</text>
</comment>
<name>A0ABU4GTC0_9CLOT</name>
<proteinExistence type="inferred from homology"/>
<dbReference type="CDD" id="cd09281">
    <property type="entry name" value="UPF0066"/>
    <property type="match status" value="1"/>
</dbReference>
<dbReference type="GO" id="GO:0032259">
    <property type="term" value="P:methylation"/>
    <property type="evidence" value="ECO:0007669"/>
    <property type="project" value="UniProtKB-KW"/>
</dbReference>
<dbReference type="GO" id="GO:0008168">
    <property type="term" value="F:methyltransferase activity"/>
    <property type="evidence" value="ECO:0007669"/>
    <property type="project" value="UniProtKB-KW"/>
</dbReference>
<dbReference type="PROSITE" id="PS51668">
    <property type="entry name" value="TSAA_2"/>
    <property type="match status" value="1"/>
</dbReference>
<feature type="domain" description="TsaA-like" evidence="3">
    <location>
        <begin position="7"/>
        <end position="131"/>
    </location>
</feature>
<keyword evidence="1" id="KW-0949">S-adenosyl-L-methionine</keyword>
<evidence type="ECO:0000256" key="1">
    <source>
        <dbReference type="ARBA" id="ARBA00022691"/>
    </source>
</evidence>
<dbReference type="EMBL" id="JAWONS010000329">
    <property type="protein sequence ID" value="MDW2800879.1"/>
    <property type="molecule type" value="Genomic_DNA"/>
</dbReference>
<evidence type="ECO:0000256" key="2">
    <source>
        <dbReference type="ARBA" id="ARBA00033753"/>
    </source>
</evidence>
<evidence type="ECO:0000313" key="4">
    <source>
        <dbReference type="EMBL" id="MDW2800879.1"/>
    </source>
</evidence>
<dbReference type="InterPro" id="IPR036413">
    <property type="entry name" value="YaeB-like_sf"/>
</dbReference>
<keyword evidence="5" id="KW-1185">Reference proteome</keyword>
<dbReference type="Pfam" id="PF01980">
    <property type="entry name" value="TrmO_N"/>
    <property type="match status" value="1"/>
</dbReference>
<evidence type="ECO:0000313" key="5">
    <source>
        <dbReference type="Proteomes" id="UP001276854"/>
    </source>
</evidence>
<dbReference type="Proteomes" id="UP001276854">
    <property type="component" value="Unassembled WGS sequence"/>
</dbReference>
<dbReference type="InterPro" id="IPR040372">
    <property type="entry name" value="YaeB-like"/>
</dbReference>
<sequence>MDNNFMIKQIGVICADENGFRIQLAPEYKDSLIGLDGFSYINILWWFSGCDNEKERSVLSEAKPYTKGPDTLGIFATRSPQRPNPIALSCAYVTYIDANNGIVGLAYIDADDQSPVLDIKPYTPSLDRVEEPEVPAWCKHWPYNVETSGEFDWESEFNF</sequence>
<dbReference type="Gene3D" id="2.40.30.70">
    <property type="entry name" value="YaeB-like"/>
    <property type="match status" value="1"/>
</dbReference>
<gene>
    <name evidence="4" type="ORF">RZO55_25240</name>
</gene>
<dbReference type="InterPro" id="IPR036414">
    <property type="entry name" value="YaeB_N_sf"/>
</dbReference>
<dbReference type="RefSeq" id="WP_318067041.1">
    <property type="nucleotide sequence ID" value="NZ_JAWONS010000329.1"/>
</dbReference>
<evidence type="ECO:0000259" key="3">
    <source>
        <dbReference type="PROSITE" id="PS51668"/>
    </source>
</evidence>
<keyword evidence="4" id="KW-0808">Transferase</keyword>
<dbReference type="InterPro" id="IPR023370">
    <property type="entry name" value="TrmO-like_N"/>
</dbReference>
<organism evidence="4 5">
    <name type="scientific">Clostridium boliviensis</name>
    <dbReference type="NCBI Taxonomy" id="318465"/>
    <lineage>
        <taxon>Bacteria</taxon>
        <taxon>Bacillati</taxon>
        <taxon>Bacillota</taxon>
        <taxon>Clostridia</taxon>
        <taxon>Eubacteriales</taxon>
        <taxon>Clostridiaceae</taxon>
        <taxon>Clostridium</taxon>
    </lineage>
</organism>
<dbReference type="PANTHER" id="PTHR12818">
    <property type="entry name" value="TRNA (ADENINE(37)-N6)-METHYLTRANSFERASE"/>
    <property type="match status" value="1"/>
</dbReference>
<keyword evidence="4" id="KW-0489">Methyltransferase</keyword>
<dbReference type="SUPFAM" id="SSF118196">
    <property type="entry name" value="YaeB-like"/>
    <property type="match status" value="1"/>
</dbReference>